<evidence type="ECO:0000256" key="1">
    <source>
        <dbReference type="SAM" id="MobiDB-lite"/>
    </source>
</evidence>
<name>A0ABV1M7C2_9NEIS</name>
<dbReference type="RefSeq" id="WP_349589845.1">
    <property type="nucleotide sequence ID" value="NZ_JBEFLD010000008.1"/>
</dbReference>
<reference evidence="2" key="1">
    <citation type="submission" date="2024-06" db="EMBL/GenBank/DDBJ databases">
        <title>Genome sequence of Vogesella sp. MAHUQ-64.</title>
        <authorList>
            <person name="Huq M.A."/>
        </authorList>
    </citation>
    <scope>NUCLEOTIDE SEQUENCE</scope>
    <source>
        <strain evidence="2">MAHUQ-64</strain>
    </source>
</reference>
<accession>A0ABV1M7C2</accession>
<feature type="compositionally biased region" description="Low complexity" evidence="1">
    <location>
        <begin position="280"/>
        <end position="289"/>
    </location>
</feature>
<dbReference type="Proteomes" id="UP001433638">
    <property type="component" value="Unassembled WGS sequence"/>
</dbReference>
<keyword evidence="3" id="KW-1185">Reference proteome</keyword>
<organism evidence="2 3">
    <name type="scientific">Vogesella oryzagri</name>
    <dbReference type="NCBI Taxonomy" id="3160864"/>
    <lineage>
        <taxon>Bacteria</taxon>
        <taxon>Pseudomonadati</taxon>
        <taxon>Pseudomonadota</taxon>
        <taxon>Betaproteobacteria</taxon>
        <taxon>Neisseriales</taxon>
        <taxon>Chromobacteriaceae</taxon>
        <taxon>Vogesella</taxon>
    </lineage>
</organism>
<dbReference type="Pfam" id="PF18897">
    <property type="entry name" value="Gp3-like"/>
    <property type="match status" value="1"/>
</dbReference>
<sequence>MIKGLAITPPVIGRISIGKLIQKDNKWLPEKDDSFTLTTQVQNREGWLLHPLHQPLADQAANGKIRAIPVRLLFNSSELNLRAEYSAFDRQTGRPLCVGDGDTARRASKEGLEEVVCPGPDRCPFGQSTGCKLYGRLNVQVDGQQDALGTFIFRTTGYNSVRTLAARLKYFEAVSGGLTHYLPLLLRLRAKTTTQSYRTPVYFVDLTLRDGDELAKVVAQARADAEQALEAGIDTSQLEAAAKALLGNGQFEDTVEEVPQLLEEFYPEGEAEGDATKPSTPTRTTRLTRQLGKASQTQGEG</sequence>
<feature type="region of interest" description="Disordered" evidence="1">
    <location>
        <begin position="267"/>
        <end position="301"/>
    </location>
</feature>
<proteinExistence type="predicted"/>
<gene>
    <name evidence="2" type="ORF">ABNW52_15825</name>
</gene>
<evidence type="ECO:0008006" key="4">
    <source>
        <dbReference type="Google" id="ProtNLM"/>
    </source>
</evidence>
<evidence type="ECO:0000313" key="3">
    <source>
        <dbReference type="Proteomes" id="UP001433638"/>
    </source>
</evidence>
<comment type="caution">
    <text evidence="2">The sequence shown here is derived from an EMBL/GenBank/DDBJ whole genome shotgun (WGS) entry which is preliminary data.</text>
</comment>
<dbReference type="EMBL" id="JBEFLD010000008">
    <property type="protein sequence ID" value="MEQ6292083.1"/>
    <property type="molecule type" value="Genomic_DNA"/>
</dbReference>
<protein>
    <recommendedName>
        <fullName evidence="4">Hydrolase or metal-binding protein</fullName>
    </recommendedName>
</protein>
<dbReference type="InterPro" id="IPR043991">
    <property type="entry name" value="Gp3-like"/>
</dbReference>
<evidence type="ECO:0000313" key="2">
    <source>
        <dbReference type="EMBL" id="MEQ6292083.1"/>
    </source>
</evidence>